<dbReference type="InterPro" id="IPR012331">
    <property type="entry name" value="Clathrin_H-chain_linker"/>
</dbReference>
<dbReference type="GeneID" id="129334078"/>
<evidence type="ECO:0000256" key="1">
    <source>
        <dbReference type="ARBA" id="ARBA00023054"/>
    </source>
</evidence>
<evidence type="ECO:0000259" key="4">
    <source>
        <dbReference type="Pfam" id="PF15739"/>
    </source>
</evidence>
<dbReference type="PIRSF" id="PIRSF037469">
    <property type="entry name" value="Clathrin_H-chain-rel"/>
    <property type="match status" value="1"/>
</dbReference>
<dbReference type="Pfam" id="PF13838">
    <property type="entry name" value="Clathrin_H_link"/>
    <property type="match status" value="1"/>
</dbReference>
<dbReference type="Gene3D" id="1.25.40.30">
    <property type="match status" value="1"/>
</dbReference>
<dbReference type="RefSeq" id="XP_054842151.1">
    <property type="nucleotide sequence ID" value="XM_054986176.1"/>
</dbReference>
<accession>A0AA97JRE6</accession>
<gene>
    <name evidence="6" type="primary">CLHC1</name>
</gene>
<evidence type="ECO:0000256" key="2">
    <source>
        <dbReference type="PIRNR" id="PIRNR037469"/>
    </source>
</evidence>
<evidence type="ECO:0000313" key="5">
    <source>
        <dbReference type="Proteomes" id="UP001190640"/>
    </source>
</evidence>
<organism evidence="5 6">
    <name type="scientific">Eublepharis macularius</name>
    <name type="common">Leopard gecko</name>
    <name type="synonym">Cyrtodactylus macularius</name>
    <dbReference type="NCBI Taxonomy" id="481883"/>
    <lineage>
        <taxon>Eukaryota</taxon>
        <taxon>Metazoa</taxon>
        <taxon>Chordata</taxon>
        <taxon>Craniata</taxon>
        <taxon>Vertebrata</taxon>
        <taxon>Euteleostomi</taxon>
        <taxon>Lepidosauria</taxon>
        <taxon>Squamata</taxon>
        <taxon>Bifurcata</taxon>
        <taxon>Gekkota</taxon>
        <taxon>Eublepharidae</taxon>
        <taxon>Eublepharinae</taxon>
        <taxon>Eublepharis</taxon>
    </lineage>
</organism>
<feature type="coiled-coil region" evidence="3">
    <location>
        <begin position="111"/>
        <end position="138"/>
    </location>
</feature>
<dbReference type="AlphaFoldDB" id="A0AA97JRE6"/>
<dbReference type="Pfam" id="PF15739">
    <property type="entry name" value="TSNAXIP1_N"/>
    <property type="match status" value="1"/>
</dbReference>
<evidence type="ECO:0000256" key="3">
    <source>
        <dbReference type="SAM" id="Coils"/>
    </source>
</evidence>
<dbReference type="InterPro" id="IPR017212">
    <property type="entry name" value="CLHC1"/>
</dbReference>
<reference evidence="6" key="1">
    <citation type="submission" date="2025-08" db="UniProtKB">
        <authorList>
            <consortium name="RefSeq"/>
        </authorList>
    </citation>
    <scope>IDENTIFICATION</scope>
    <source>
        <tissue evidence="6">Blood</tissue>
    </source>
</reference>
<name>A0AA97JRE6_EUBMA</name>
<protein>
    <recommendedName>
        <fullName evidence="2">Clathrin heavy chain linker domain-containing protein 1</fullName>
    </recommendedName>
</protein>
<dbReference type="InterPro" id="IPR016024">
    <property type="entry name" value="ARM-type_fold"/>
</dbReference>
<keyword evidence="1 3" id="KW-0175">Coiled coil</keyword>
<dbReference type="CTD" id="130162"/>
<evidence type="ECO:0000313" key="6">
    <source>
        <dbReference type="RefSeq" id="XP_054842151.1"/>
    </source>
</evidence>
<dbReference type="PANTHER" id="PTHR10292:SF11">
    <property type="entry name" value="CLATHRIN HEAVY CHAIN LINKER DOMAIN-CONTAINING PROTEIN 1"/>
    <property type="match status" value="1"/>
</dbReference>
<keyword evidence="5" id="KW-1185">Reference proteome</keyword>
<feature type="domain" description="Translin-associated factor X-interacting protein 1 N-terminal" evidence="4">
    <location>
        <begin position="32"/>
        <end position="143"/>
    </location>
</feature>
<dbReference type="SUPFAM" id="SSF48371">
    <property type="entry name" value="ARM repeat"/>
    <property type="match status" value="1"/>
</dbReference>
<sequence length="483" mass="54825">MSTASIGMNKHSVLPPIIPESEKEFLDSIHGYIISEIENVGCTKEGPAEEYYVIYRNVFERIIEHVKAYKNILTTIKQEYDAFIEAVKKGQRTAFYLHGKLKVLACESTTLMYYRKRITQLEQNIKKIERNSTRTENLIKKIRTFRTTAAVETTTPCKKLDPSKAIPGSLVSSGSSIFERDHTQATEAADMIEYIERFNELFSRGQYESAAIFAANCPRGILRNEETMEKFKAVSSVKGKILPLLMYCEALVSTSMAVKHPLPANLTVEAIKCALSEKRLELVMYWITQQKLSFNEEAGDVICAYGEVDKHNRSQCLALAQIAYSRCGAHKKAALCLCKQGQISGAMDYIHQLQYFSTDDYIYLVKNCPSVQLIRCLTQEWKGKPAALSLGATVLFLYNTEQRIYSIRLLEDIAKESRNILEQMIINDSNCNVEEWKEIAEICFQHKKIKLGKLLISILTAQDGVLELPPDDDSAKLMEHVFM</sequence>
<dbReference type="Proteomes" id="UP001190640">
    <property type="component" value="Chromosome 1"/>
</dbReference>
<dbReference type="InterPro" id="IPR032755">
    <property type="entry name" value="TSNAXIP1_N"/>
</dbReference>
<dbReference type="PANTHER" id="PTHR10292">
    <property type="entry name" value="CLATHRIN HEAVY CHAIN RELATED"/>
    <property type="match status" value="1"/>
</dbReference>
<proteinExistence type="predicted"/>